<accession>A0A1K1QMZ4</accession>
<name>A0A1K1QMZ4_9FLAO</name>
<dbReference type="Proteomes" id="UP000182248">
    <property type="component" value="Unassembled WGS sequence"/>
</dbReference>
<proteinExistence type="predicted"/>
<sequence length="46" mass="5528">MFVNSCRRPIHYNAEIAFPYTEVYTIDEYPLCFDQLKKRTNTPVEN</sequence>
<dbReference type="STRING" id="1150368.SAMN02927921_02647"/>
<evidence type="ECO:0000313" key="1">
    <source>
        <dbReference type="EMBL" id="SFW60622.1"/>
    </source>
</evidence>
<organism evidence="1 2">
    <name type="scientific">Sinomicrobium oceani</name>
    <dbReference type="NCBI Taxonomy" id="1150368"/>
    <lineage>
        <taxon>Bacteria</taxon>
        <taxon>Pseudomonadati</taxon>
        <taxon>Bacteroidota</taxon>
        <taxon>Flavobacteriia</taxon>
        <taxon>Flavobacteriales</taxon>
        <taxon>Flavobacteriaceae</taxon>
        <taxon>Sinomicrobium</taxon>
    </lineage>
</organism>
<reference evidence="1 2" key="1">
    <citation type="submission" date="2016-11" db="EMBL/GenBank/DDBJ databases">
        <authorList>
            <person name="Jaros S."/>
            <person name="Januszkiewicz K."/>
            <person name="Wedrychowicz H."/>
        </authorList>
    </citation>
    <scope>NUCLEOTIDE SEQUENCE [LARGE SCALE GENOMIC DNA]</scope>
    <source>
        <strain evidence="1 2">CGMCC 1.12145</strain>
    </source>
</reference>
<dbReference type="EMBL" id="FPJE01000014">
    <property type="protein sequence ID" value="SFW60622.1"/>
    <property type="molecule type" value="Genomic_DNA"/>
</dbReference>
<protein>
    <submittedName>
        <fullName evidence="1">Uncharacterized protein</fullName>
    </submittedName>
</protein>
<evidence type="ECO:0000313" key="2">
    <source>
        <dbReference type="Proteomes" id="UP000182248"/>
    </source>
</evidence>
<keyword evidence="2" id="KW-1185">Reference proteome</keyword>
<gene>
    <name evidence="1" type="ORF">SAMN02927921_02647</name>
</gene>
<dbReference type="AlphaFoldDB" id="A0A1K1QMZ4"/>